<dbReference type="InterPro" id="IPR025723">
    <property type="entry name" value="ArsA/GET3_ATPase-like"/>
</dbReference>
<dbReference type="PANTHER" id="PTHR10803">
    <property type="entry name" value="ARSENICAL PUMP-DRIVING ATPASE ARSENITE-TRANSLOCATING ATPASE"/>
    <property type="match status" value="1"/>
</dbReference>
<dbReference type="EMBL" id="BCMJ01000006">
    <property type="protein sequence ID" value="GAX08570.1"/>
    <property type="molecule type" value="Genomic_DNA"/>
</dbReference>
<protein>
    <submittedName>
        <fullName evidence="3">Arsenical pump-driving ATPase</fullName>
    </submittedName>
</protein>
<accession>A0A1Z5J398</accession>
<dbReference type="NCBIfam" id="TIGR00345">
    <property type="entry name" value="GET3_arsA_TRC40"/>
    <property type="match status" value="1"/>
</dbReference>
<dbReference type="NCBIfam" id="TIGR04291">
    <property type="entry name" value="arsen_driv_ArsA"/>
    <property type="match status" value="1"/>
</dbReference>
<dbReference type="InterPro" id="IPR027541">
    <property type="entry name" value="Ars_ATPase"/>
</dbReference>
<evidence type="ECO:0000313" key="3">
    <source>
        <dbReference type="EMBL" id="GAX08570.1"/>
    </source>
</evidence>
<dbReference type="Pfam" id="PF02374">
    <property type="entry name" value="ArsA_ATPase"/>
    <property type="match status" value="3"/>
</dbReference>
<dbReference type="CDD" id="cd02035">
    <property type="entry name" value="ArsA"/>
    <property type="match status" value="2"/>
</dbReference>
<dbReference type="GO" id="GO:0015446">
    <property type="term" value="F:ATPase-coupled arsenite transmembrane transporter activity"/>
    <property type="evidence" value="ECO:0007669"/>
    <property type="project" value="InterPro"/>
</dbReference>
<dbReference type="SMART" id="SM00382">
    <property type="entry name" value="AAA"/>
    <property type="match status" value="2"/>
</dbReference>
<dbReference type="GO" id="GO:0016887">
    <property type="term" value="F:ATP hydrolysis activity"/>
    <property type="evidence" value="ECO:0007669"/>
    <property type="project" value="InterPro"/>
</dbReference>
<dbReference type="AlphaFoldDB" id="A0A1Z5J398"/>
<sequence>MTLYQPSTAGLTHYLFFTGKGGVGKTTMATATAVQLADAGKQVMIVSTDPASNLQDVFETKLTNQPQPIPGVTGLDAANFDPIVAANEYRESVVGPYRGVLPDAAIQNMSEQLSGSCTVEIASFNEFAKFLTDPTIDQKYDYIIFDTAPTGHALRMLQLPSAWSNYLDQNHEGASCLGQLAGLGDQKATYEKAVATLNDGMLTTLLLVTRPQRASLVETRRAADELAQIGMTNQKLIINGVLEEPTDEPSQNIYDRQQADLENMPEKLKQLPVAEVPLRAYNIMGLDNIRTLLQDQQPVIKVQPVNQADFPSIDSVVADLLKTKKKIIFTMGKGGVGKTTVAVQLAKKLAAHQKTVHLATTDPADHLSLFQIDDPAITVSHIDEQQVLKAYQNEVLSKAKQTMSADDVDYIAEDLRSPCTQEIAVFRAFAEVVAQNDSEVVIIDTAPTGHTLLLLNSTENYAEEVKRTTGEVPQSVLDLLPRLQDASQTEIITVTLPETTPIYESLRLNDDLDRAKMPHKWWIVNQSLLATRTTNPVLQARANSETQWIEKVKSVSKGHYAVEKWQPNFEKINLTV</sequence>
<dbReference type="Proteomes" id="UP000223370">
    <property type="component" value="Unassembled WGS sequence"/>
</dbReference>
<name>A0A1Z5J398_9LACO</name>
<gene>
    <name evidence="3" type="primary">arsA</name>
    <name evidence="3" type="ORF">IWT5_01725</name>
</gene>
<dbReference type="SUPFAM" id="SSF52540">
    <property type="entry name" value="P-loop containing nucleoside triphosphate hydrolases"/>
    <property type="match status" value="2"/>
</dbReference>
<keyword evidence="4" id="KW-1185">Reference proteome</keyword>
<evidence type="ECO:0000259" key="2">
    <source>
        <dbReference type="SMART" id="SM00382"/>
    </source>
</evidence>
<dbReference type="PIRSF" id="PIRSF001327">
    <property type="entry name" value="Arsenical_pump-driving_ATPase"/>
    <property type="match status" value="1"/>
</dbReference>
<comment type="similarity">
    <text evidence="1">Belongs to the arsA ATPase family.</text>
</comment>
<evidence type="ECO:0000313" key="4">
    <source>
        <dbReference type="Proteomes" id="UP000223370"/>
    </source>
</evidence>
<reference evidence="3 4" key="1">
    <citation type="submission" date="2015-11" db="EMBL/GenBank/DDBJ databases">
        <title>Draft genome sequences of new species of the genus Lactobacillus isolated from orchardgrass silage.</title>
        <authorList>
            <person name="Tohno M."/>
            <person name="Tanizawa Y."/>
            <person name="Arita M."/>
        </authorList>
    </citation>
    <scope>NUCLEOTIDE SEQUENCE [LARGE SCALE GENOMIC DNA]</scope>
    <source>
        <strain evidence="3 4">IWT5</strain>
    </source>
</reference>
<dbReference type="OrthoDB" id="9780677at2"/>
<dbReference type="InterPro" id="IPR027417">
    <property type="entry name" value="P-loop_NTPase"/>
</dbReference>
<organism evidence="3 4">
    <name type="scientific">Secundilactobacillus silagincola</name>
    <dbReference type="NCBI Taxonomy" id="1714681"/>
    <lineage>
        <taxon>Bacteria</taxon>
        <taxon>Bacillati</taxon>
        <taxon>Bacillota</taxon>
        <taxon>Bacilli</taxon>
        <taxon>Lactobacillales</taxon>
        <taxon>Lactobacillaceae</taxon>
        <taxon>Secundilactobacillus</taxon>
    </lineage>
</organism>
<feature type="domain" description="AAA+ ATPase" evidence="2">
    <location>
        <begin position="324"/>
        <end position="527"/>
    </location>
</feature>
<comment type="caution">
    <text evidence="3">The sequence shown here is derived from an EMBL/GenBank/DDBJ whole genome shotgun (WGS) entry which is preliminary data.</text>
</comment>
<dbReference type="RefSeq" id="WP_098825421.1">
    <property type="nucleotide sequence ID" value="NZ_BCMJ01000006.1"/>
</dbReference>
<dbReference type="InterPro" id="IPR003593">
    <property type="entry name" value="AAA+_ATPase"/>
</dbReference>
<dbReference type="PANTHER" id="PTHR10803:SF3">
    <property type="entry name" value="ATPASE GET3"/>
    <property type="match status" value="1"/>
</dbReference>
<dbReference type="GO" id="GO:0005524">
    <property type="term" value="F:ATP binding"/>
    <property type="evidence" value="ECO:0007669"/>
    <property type="project" value="InterPro"/>
</dbReference>
<dbReference type="InterPro" id="IPR016300">
    <property type="entry name" value="ATPase_ArsA/GET3"/>
</dbReference>
<feature type="domain" description="AAA+ ATPase" evidence="2">
    <location>
        <begin position="11"/>
        <end position="242"/>
    </location>
</feature>
<evidence type="ECO:0000256" key="1">
    <source>
        <dbReference type="ARBA" id="ARBA00011040"/>
    </source>
</evidence>
<proteinExistence type="inferred from homology"/>
<dbReference type="Gene3D" id="3.40.50.300">
    <property type="entry name" value="P-loop containing nucleotide triphosphate hydrolases"/>
    <property type="match status" value="2"/>
</dbReference>